<dbReference type="SUPFAM" id="SSF56784">
    <property type="entry name" value="HAD-like"/>
    <property type="match status" value="1"/>
</dbReference>
<dbReference type="InterPro" id="IPR023214">
    <property type="entry name" value="HAD_sf"/>
</dbReference>
<dbReference type="InterPro" id="IPR006439">
    <property type="entry name" value="HAD-SF_hydro_IA"/>
</dbReference>
<keyword evidence="1" id="KW-0378">Hydrolase</keyword>
<dbReference type="EMBL" id="FOQG01000007">
    <property type="protein sequence ID" value="SFI30407.1"/>
    <property type="molecule type" value="Genomic_DNA"/>
</dbReference>
<keyword evidence="2" id="KW-1185">Reference proteome</keyword>
<dbReference type="GO" id="GO:0016787">
    <property type="term" value="F:hydrolase activity"/>
    <property type="evidence" value="ECO:0007669"/>
    <property type="project" value="UniProtKB-KW"/>
</dbReference>
<proteinExistence type="predicted"/>
<dbReference type="NCBIfam" id="TIGR01509">
    <property type="entry name" value="HAD-SF-IA-v3"/>
    <property type="match status" value="1"/>
</dbReference>
<sequence length="140" mass="15151">MEKPALRGEADFLVDLPAVLTRHGVDVSVEELYRAVWHSIEVGETSMQLVDALRAAGYDDRFDVSIYSCKIGLAKPDPAYFERAVAMIGSAPEEVLFVDDRADNVDGARSAGLEGIHGDLAHGHPRPLDLMAEHGVRPGA</sequence>
<dbReference type="Proteomes" id="UP000198649">
    <property type="component" value="Unassembled WGS sequence"/>
</dbReference>
<dbReference type="STRING" id="1005945.SAMN05216561_10724"/>
<dbReference type="PANTHER" id="PTHR43611">
    <property type="entry name" value="ALPHA-D-GLUCOSE 1-PHOSPHATE PHOSPHATASE"/>
    <property type="match status" value="1"/>
</dbReference>
<name>A0A1I3H4C9_9ACTN</name>
<dbReference type="PANTHER" id="PTHR43611:SF3">
    <property type="entry name" value="FLAVIN MONONUCLEOTIDE HYDROLASE 1, CHLOROPLATIC"/>
    <property type="match status" value="1"/>
</dbReference>
<dbReference type="AlphaFoldDB" id="A0A1I3H4C9"/>
<protein>
    <submittedName>
        <fullName evidence="1">Putative hydrolase of the HAD superfamily</fullName>
    </submittedName>
</protein>
<accession>A0A1I3H4C9</accession>
<dbReference type="PRINTS" id="PR00413">
    <property type="entry name" value="HADHALOGNASE"/>
</dbReference>
<evidence type="ECO:0000313" key="1">
    <source>
        <dbReference type="EMBL" id="SFI30407.1"/>
    </source>
</evidence>
<dbReference type="Pfam" id="PF00702">
    <property type="entry name" value="Hydrolase"/>
    <property type="match status" value="1"/>
</dbReference>
<dbReference type="InterPro" id="IPR036412">
    <property type="entry name" value="HAD-like_sf"/>
</dbReference>
<dbReference type="Gene3D" id="3.40.50.1000">
    <property type="entry name" value="HAD superfamily/HAD-like"/>
    <property type="match status" value="1"/>
</dbReference>
<gene>
    <name evidence="1" type="ORF">SAMN05216561_10724</name>
</gene>
<dbReference type="RefSeq" id="WP_246166151.1">
    <property type="nucleotide sequence ID" value="NZ_BKAF01000008.1"/>
</dbReference>
<reference evidence="1 2" key="1">
    <citation type="submission" date="2016-10" db="EMBL/GenBank/DDBJ databases">
        <authorList>
            <person name="de Groot N.N."/>
        </authorList>
    </citation>
    <scope>NUCLEOTIDE SEQUENCE [LARGE SCALE GENOMIC DNA]</scope>
    <source>
        <strain evidence="1 2">CGMCC 1.11156</strain>
    </source>
</reference>
<evidence type="ECO:0000313" key="2">
    <source>
        <dbReference type="Proteomes" id="UP000198649"/>
    </source>
</evidence>
<organism evidence="1 2">
    <name type="scientific">Nocardioides psychrotolerans</name>
    <dbReference type="NCBI Taxonomy" id="1005945"/>
    <lineage>
        <taxon>Bacteria</taxon>
        <taxon>Bacillati</taxon>
        <taxon>Actinomycetota</taxon>
        <taxon>Actinomycetes</taxon>
        <taxon>Propionibacteriales</taxon>
        <taxon>Nocardioidaceae</taxon>
        <taxon>Nocardioides</taxon>
    </lineage>
</organism>